<evidence type="ECO:0000313" key="6">
    <source>
        <dbReference type="Proteomes" id="UP000017944"/>
    </source>
</evidence>
<organism evidence="5 6">
    <name type="scientific">Shigella dysenteriae WRSd3</name>
    <dbReference type="NCBI Taxonomy" id="1401327"/>
    <lineage>
        <taxon>Bacteria</taxon>
        <taxon>Pseudomonadati</taxon>
        <taxon>Pseudomonadota</taxon>
        <taxon>Gammaproteobacteria</taxon>
        <taxon>Enterobacterales</taxon>
        <taxon>Enterobacteriaceae</taxon>
        <taxon>Shigella</taxon>
    </lineage>
</organism>
<dbReference type="PROSITE" id="PS01124">
    <property type="entry name" value="HTH_ARAC_FAMILY_2"/>
    <property type="match status" value="1"/>
</dbReference>
<keyword evidence="1" id="KW-0805">Transcription regulation</keyword>
<dbReference type="InterPro" id="IPR009057">
    <property type="entry name" value="Homeodomain-like_sf"/>
</dbReference>
<dbReference type="Pfam" id="PF12833">
    <property type="entry name" value="HTH_18"/>
    <property type="match status" value="1"/>
</dbReference>
<dbReference type="Gene3D" id="1.10.10.60">
    <property type="entry name" value="Homeodomain-like"/>
    <property type="match status" value="1"/>
</dbReference>
<proteinExistence type="predicted"/>
<keyword evidence="3" id="KW-0804">Transcription</keyword>
<dbReference type="SMART" id="SM00342">
    <property type="entry name" value="HTH_ARAC"/>
    <property type="match status" value="1"/>
</dbReference>
<comment type="caution">
    <text evidence="5">The sequence shown here is derived from an EMBL/GenBank/DDBJ whole genome shotgun (WGS) entry which is preliminary data.</text>
</comment>
<protein>
    <submittedName>
        <fullName evidence="5">Virulence regulon transcriptional activator virF</fullName>
    </submittedName>
</protein>
<evidence type="ECO:0000256" key="3">
    <source>
        <dbReference type="ARBA" id="ARBA00023163"/>
    </source>
</evidence>
<dbReference type="GO" id="GO:0043565">
    <property type="term" value="F:sequence-specific DNA binding"/>
    <property type="evidence" value="ECO:0007669"/>
    <property type="project" value="InterPro"/>
</dbReference>
<dbReference type="InterPro" id="IPR018062">
    <property type="entry name" value="HTH_AraC-typ_CS"/>
</dbReference>
<dbReference type="PANTHER" id="PTHR43280">
    <property type="entry name" value="ARAC-FAMILY TRANSCRIPTIONAL REGULATOR"/>
    <property type="match status" value="1"/>
</dbReference>
<dbReference type="PROSITE" id="PS00041">
    <property type="entry name" value="HTH_ARAC_FAMILY_1"/>
    <property type="match status" value="1"/>
</dbReference>
<dbReference type="Proteomes" id="UP000017944">
    <property type="component" value="Unassembled WGS sequence"/>
</dbReference>
<dbReference type="PRINTS" id="PR00032">
    <property type="entry name" value="HTHARAC"/>
</dbReference>
<feature type="domain" description="HTH araC/xylS-type" evidence="4">
    <location>
        <begin position="191"/>
        <end position="288"/>
    </location>
</feature>
<name>A0A090NAT7_SHIDY</name>
<evidence type="ECO:0000256" key="2">
    <source>
        <dbReference type="ARBA" id="ARBA00023125"/>
    </source>
</evidence>
<dbReference type="InterPro" id="IPR018060">
    <property type="entry name" value="HTH_AraC"/>
</dbReference>
<dbReference type="InterPro" id="IPR020449">
    <property type="entry name" value="Tscrpt_reg_AraC-type_HTH"/>
</dbReference>
<gene>
    <name evidence="5" type="ORF">WRSd3_04287</name>
</gene>
<dbReference type="AlphaFoldDB" id="A0A090NAT7"/>
<dbReference type="SUPFAM" id="SSF46689">
    <property type="entry name" value="Homeodomain-like"/>
    <property type="match status" value="1"/>
</dbReference>
<sequence length="292" mass="34156">MERFCIQSLLQKFLSYSVNTKYSLVYSVEFMMDMGHKNKIDIKVRLHNYIILYAKRCSMTVSSGNETLTIDEGQIAFIERNIQINVSIKKSDSINPFEIISLDRNLLLSIIRIMEPIYSFQHSYSEEKRGLNKKIFLLSEEEVSIDLFKSIKEMPFGKRKIYSLACLLSAVSDEEALYTSISIASSLSFSDQIRKIVEKNIEKRWRLSDISNNLNLSEIAVRKRLESEKLTFQQILLDIRMHHAAKLLLNSQSYINDVSRLIGISSPSYFIRKFNEYYGITPKKFYLYHKKF</sequence>
<dbReference type="GO" id="GO:0003700">
    <property type="term" value="F:DNA-binding transcription factor activity"/>
    <property type="evidence" value="ECO:0007669"/>
    <property type="project" value="InterPro"/>
</dbReference>
<accession>A0A090NAT7</accession>
<dbReference type="EMBL" id="AXUT01000508">
    <property type="protein sequence ID" value="ESU76484.1"/>
    <property type="molecule type" value="Genomic_DNA"/>
</dbReference>
<keyword evidence="2" id="KW-0238">DNA-binding</keyword>
<evidence type="ECO:0000256" key="1">
    <source>
        <dbReference type="ARBA" id="ARBA00023015"/>
    </source>
</evidence>
<evidence type="ECO:0000259" key="4">
    <source>
        <dbReference type="PROSITE" id="PS01124"/>
    </source>
</evidence>
<reference evidence="5 6" key="1">
    <citation type="submission" date="2013-10" db="EMBL/GenBank/DDBJ databases">
        <title>Draft genomes and the virulence plasmids of Sd1617 vaccine constructs: WRSd3 and WRSd5.</title>
        <authorList>
            <person name="Aksomboon Vongsawan A."/>
            <person name="Venkatesan M.M."/>
            <person name="Vaisvil B."/>
            <person name="Emel G."/>
            <person name="Kepatral V."/>
            <person name="Sethabutr O."/>
            <person name="Serichantalergs O."/>
            <person name="Mason C."/>
        </authorList>
    </citation>
    <scope>NUCLEOTIDE SEQUENCE [LARGE SCALE GENOMIC DNA]</scope>
    <source>
        <strain evidence="5 6">WRSd3</strain>
    </source>
</reference>
<dbReference type="PANTHER" id="PTHR43280:SF33">
    <property type="entry name" value="HTH-TYPE TRANSCRIPTIONAL REGULATOR APPY-RELATED"/>
    <property type="match status" value="1"/>
</dbReference>
<dbReference type="PATRIC" id="fig|1401327.3.peg.3980"/>
<evidence type="ECO:0000313" key="5">
    <source>
        <dbReference type="EMBL" id="ESU76484.1"/>
    </source>
</evidence>